<dbReference type="InterPro" id="IPR029061">
    <property type="entry name" value="THDP-binding"/>
</dbReference>
<dbReference type="PANTHER" id="PTHR43380:SF1">
    <property type="entry name" value="2-OXOISOVALERATE DEHYDROGENASE SUBUNIT ALPHA, MITOCHONDRIAL"/>
    <property type="match status" value="1"/>
</dbReference>
<keyword evidence="1 3" id="KW-0560">Oxidoreductase</keyword>
<dbReference type="InterPro" id="IPR017596">
    <property type="entry name" value="PdhA/BkdA"/>
</dbReference>
<evidence type="ECO:0000256" key="1">
    <source>
        <dbReference type="ARBA" id="ARBA00023002"/>
    </source>
</evidence>
<dbReference type="EMBL" id="CP003243">
    <property type="protein sequence ID" value="AFD00630.1"/>
    <property type="molecule type" value="Genomic_DNA"/>
</dbReference>
<dbReference type="KEGG" id="mez:Mtc_1890"/>
<proteinExistence type="predicted"/>
<dbReference type="SUPFAM" id="SSF52518">
    <property type="entry name" value="Thiamin diphosphate-binding fold (THDP-binding)"/>
    <property type="match status" value="1"/>
</dbReference>
<dbReference type="InterPro" id="IPR001017">
    <property type="entry name" value="DH_E1"/>
</dbReference>
<accession>H8I4N5</accession>
<dbReference type="NCBIfam" id="TIGR03181">
    <property type="entry name" value="PDH_E1_alph_x"/>
    <property type="match status" value="1"/>
</dbReference>
<dbReference type="EC" id="1.2.4.1" evidence="3"/>
<evidence type="ECO:0000259" key="2">
    <source>
        <dbReference type="Pfam" id="PF00676"/>
    </source>
</evidence>
<dbReference type="PANTHER" id="PTHR43380">
    <property type="entry name" value="2-OXOISOVALERATE DEHYDROGENASE SUBUNIT ALPHA, MITOCHONDRIAL"/>
    <property type="match status" value="1"/>
</dbReference>
<gene>
    <name evidence="3" type="primary">pdhA</name>
    <name evidence="3" type="ordered locus">Mtc_1890</name>
</gene>
<feature type="domain" description="Dehydrogenase E1 component" evidence="2">
    <location>
        <begin position="43"/>
        <end position="333"/>
    </location>
</feature>
<dbReference type="GO" id="GO:0004739">
    <property type="term" value="F:pyruvate dehydrogenase (acetyl-transferring) activity"/>
    <property type="evidence" value="ECO:0007669"/>
    <property type="project" value="UniProtKB-EC"/>
</dbReference>
<dbReference type="GO" id="GO:0044272">
    <property type="term" value="P:sulfur compound biosynthetic process"/>
    <property type="evidence" value="ECO:0007669"/>
    <property type="project" value="UniProtKB-ARBA"/>
</dbReference>
<dbReference type="Gene3D" id="3.40.50.970">
    <property type="match status" value="1"/>
</dbReference>
<dbReference type="eggNOG" id="arCOG01054">
    <property type="taxonomic scope" value="Archaea"/>
</dbReference>
<reference evidence="3 4" key="1">
    <citation type="journal article" date="2012" name="J. Bacteriol.">
        <title>Complete genome sequence of a thermophilic methanogen, Methanocella conradii HZ254, isolated from Chinese rice field soil.</title>
        <authorList>
            <person name="Lu Z."/>
            <person name="Lu Y."/>
        </authorList>
    </citation>
    <scope>NUCLEOTIDE SEQUENCE [LARGE SCALE GENOMIC DNA]</scope>
    <source>
        <strain evidence="4">DSM 24694 / JCM 17849 / CGMCC 1.5162 / HZ254</strain>
    </source>
</reference>
<keyword evidence="4" id="KW-1185">Reference proteome</keyword>
<organism evidence="3 4">
    <name type="scientific">Methanocella conradii (strain DSM 24694 / JCM 17849 / CGMCC 1.5162 / HZ254)</name>
    <dbReference type="NCBI Taxonomy" id="1041930"/>
    <lineage>
        <taxon>Archaea</taxon>
        <taxon>Methanobacteriati</taxon>
        <taxon>Methanobacteriota</taxon>
        <taxon>Stenosarchaea group</taxon>
        <taxon>Methanomicrobia</taxon>
        <taxon>Methanocellales</taxon>
        <taxon>Methanocellaceae</taxon>
        <taxon>Methanocella</taxon>
    </lineage>
</organism>
<dbReference type="HOGENOM" id="CLU_029393_1_0_2"/>
<dbReference type="Proteomes" id="UP000005233">
    <property type="component" value="Chromosome"/>
</dbReference>
<dbReference type="GO" id="GO:0009083">
    <property type="term" value="P:branched-chain amino acid catabolic process"/>
    <property type="evidence" value="ECO:0007669"/>
    <property type="project" value="TreeGrafter"/>
</dbReference>
<dbReference type="InterPro" id="IPR050771">
    <property type="entry name" value="Alpha-ketoacid_DH_E1_comp"/>
</dbReference>
<dbReference type="CDD" id="cd02000">
    <property type="entry name" value="TPP_E1_PDC_ADC_BCADC"/>
    <property type="match status" value="1"/>
</dbReference>
<evidence type="ECO:0000313" key="4">
    <source>
        <dbReference type="Proteomes" id="UP000005233"/>
    </source>
</evidence>
<name>H8I4N5_METCZ</name>
<dbReference type="STRING" id="1041930.Mtc_1890"/>
<dbReference type="Pfam" id="PF00676">
    <property type="entry name" value="E1_dh"/>
    <property type="match status" value="1"/>
</dbReference>
<keyword evidence="3" id="KW-0670">Pyruvate</keyword>
<evidence type="ECO:0000313" key="3">
    <source>
        <dbReference type="EMBL" id="AFD00630.1"/>
    </source>
</evidence>
<dbReference type="GeneID" id="11972038"/>
<dbReference type="AlphaFoldDB" id="H8I4N5"/>
<protein>
    <submittedName>
        <fullName evidence="3">Pyruvate dehydrogenase E1 component, alpha subunit</fullName>
        <ecNumber evidence="3">1.2.4.1</ecNumber>
    </submittedName>
</protein>
<dbReference type="RefSeq" id="WP_014406461.1">
    <property type="nucleotide sequence ID" value="NC_017034.1"/>
</dbReference>
<sequence length="364" mass="40555">MDMIDDKHLFRLIAGETFHIVEQDGTASEADPGLPPDTLLEMYRMMVQARAFDEKALKLQRMGKMGTYAPLSGQEAVQIGSAFALGEEDWMVPSYREAGAMMARGVPMKLQYMMWMGNDLGNRIPDGVNCLPISIPVGSQMLHATGFAWAAKVRKEKYAVICYFGDGATSRGDFHESLNFAGVFQVPAVFVCSNNGYAISTPVKDQTHADTLAQKAVAYGIRGYRADGMDALAMYVIVKEALERAKKGEGPTLIEALCYRYGPHTTADNPDLYRQKEEVEKIKRERDPIARFRNYLVKKGLWDDAKEKSLLEEIDGLVDAAAKEAEQSPPPTLEDLARNVFARIPEYLAEEVEYYKKVQGGARQ</sequence>